<reference evidence="2" key="1">
    <citation type="submission" date="2016-01" db="EMBL/GenBank/DDBJ databases">
        <authorList>
            <person name="Peeters C."/>
        </authorList>
    </citation>
    <scope>NUCLEOTIDE SEQUENCE [LARGE SCALE GENOMIC DNA]</scope>
    <source>
        <strain evidence="2">LMG 29325</strain>
    </source>
</reference>
<evidence type="ECO:0000313" key="2">
    <source>
        <dbReference type="EMBL" id="SAK62415.1"/>
    </source>
</evidence>
<feature type="region of interest" description="Disordered" evidence="1">
    <location>
        <begin position="45"/>
        <end position="67"/>
    </location>
</feature>
<gene>
    <name evidence="2" type="ORF">AWB82_03160</name>
</gene>
<proteinExistence type="predicted"/>
<keyword evidence="3" id="KW-1185">Reference proteome</keyword>
<sequence>MLIRCVACNKLIYSDDALEDDTCPACGSTNTEHIAMGFVFDQTASVPDQPGKAAQQLDPPNMIHRKA</sequence>
<name>A0A158AXB8_9BURK</name>
<dbReference type="Proteomes" id="UP000054596">
    <property type="component" value="Unassembled WGS sequence"/>
</dbReference>
<accession>A0A158AXB8</accession>
<dbReference type="EMBL" id="FCOJ02000020">
    <property type="protein sequence ID" value="SAK62415.1"/>
    <property type="molecule type" value="Genomic_DNA"/>
</dbReference>
<protein>
    <submittedName>
        <fullName evidence="2">Uncharacterized protein</fullName>
    </submittedName>
</protein>
<organism evidence="2 3">
    <name type="scientific">Caballeronia glebae</name>
    <dbReference type="NCBI Taxonomy" id="1777143"/>
    <lineage>
        <taxon>Bacteria</taxon>
        <taxon>Pseudomonadati</taxon>
        <taxon>Pseudomonadota</taxon>
        <taxon>Betaproteobacteria</taxon>
        <taxon>Burkholderiales</taxon>
        <taxon>Burkholderiaceae</taxon>
        <taxon>Caballeronia</taxon>
    </lineage>
</organism>
<evidence type="ECO:0000256" key="1">
    <source>
        <dbReference type="SAM" id="MobiDB-lite"/>
    </source>
</evidence>
<dbReference type="AlphaFoldDB" id="A0A158AXB8"/>
<comment type="caution">
    <text evidence="2">The sequence shown here is derived from an EMBL/GenBank/DDBJ whole genome shotgun (WGS) entry which is preliminary data.</text>
</comment>
<evidence type="ECO:0000313" key="3">
    <source>
        <dbReference type="Proteomes" id="UP000054596"/>
    </source>
</evidence>